<feature type="transmembrane region" description="Helical" evidence="8">
    <location>
        <begin position="458"/>
        <end position="477"/>
    </location>
</feature>
<dbReference type="InterPro" id="IPR036259">
    <property type="entry name" value="MFS_trans_sf"/>
</dbReference>
<feature type="domain" description="Major facilitator superfamily (MFS) profile" evidence="9">
    <location>
        <begin position="42"/>
        <end position="481"/>
    </location>
</feature>
<evidence type="ECO:0000256" key="6">
    <source>
        <dbReference type="ARBA" id="ARBA00023136"/>
    </source>
</evidence>
<feature type="transmembrane region" description="Helical" evidence="8">
    <location>
        <begin position="292"/>
        <end position="313"/>
    </location>
</feature>
<dbReference type="GeneID" id="63773539"/>
<keyword evidence="11" id="KW-1185">Reference proteome</keyword>
<proteinExistence type="inferred from homology"/>
<keyword evidence="3 7" id="KW-0813">Transport</keyword>
<dbReference type="NCBIfam" id="TIGR00879">
    <property type="entry name" value="SP"/>
    <property type="match status" value="1"/>
</dbReference>
<evidence type="ECO:0000256" key="3">
    <source>
        <dbReference type="ARBA" id="ARBA00022448"/>
    </source>
</evidence>
<keyword evidence="4 8" id="KW-0812">Transmembrane</keyword>
<keyword evidence="5 8" id="KW-1133">Transmembrane helix</keyword>
<dbReference type="InterPro" id="IPR005828">
    <property type="entry name" value="MFS_sugar_transport-like"/>
</dbReference>
<dbReference type="InParanoid" id="A0A1Y2DPE3"/>
<dbReference type="GO" id="GO:0005351">
    <property type="term" value="F:carbohydrate:proton symporter activity"/>
    <property type="evidence" value="ECO:0007669"/>
    <property type="project" value="TreeGrafter"/>
</dbReference>
<feature type="transmembrane region" description="Helical" evidence="8">
    <location>
        <begin position="333"/>
        <end position="351"/>
    </location>
</feature>
<feature type="transmembrane region" description="Helical" evidence="8">
    <location>
        <begin position="200"/>
        <end position="221"/>
    </location>
</feature>
<comment type="caution">
    <text evidence="10">The sequence shown here is derived from an EMBL/GenBank/DDBJ whole genome shotgun (WGS) entry which is preliminary data.</text>
</comment>
<reference evidence="10 11" key="1">
    <citation type="submission" date="2016-07" db="EMBL/GenBank/DDBJ databases">
        <title>Pervasive Adenine N6-methylation of Active Genes in Fungi.</title>
        <authorList>
            <consortium name="DOE Joint Genome Institute"/>
            <person name="Mondo S.J."/>
            <person name="Dannebaum R.O."/>
            <person name="Kuo R.C."/>
            <person name="Labutti K."/>
            <person name="Haridas S."/>
            <person name="Kuo A."/>
            <person name="Salamov A."/>
            <person name="Ahrendt S.R."/>
            <person name="Lipzen A."/>
            <person name="Sullivan W."/>
            <person name="Andreopoulos W.B."/>
            <person name="Clum A."/>
            <person name="Lindquist E."/>
            <person name="Daum C."/>
            <person name="Ramamoorthy G.K."/>
            <person name="Gryganskyi A."/>
            <person name="Culley D."/>
            <person name="Magnuson J.K."/>
            <person name="James T.Y."/>
            <person name="O'Malley M.A."/>
            <person name="Stajich J.E."/>
            <person name="Spatafora J.W."/>
            <person name="Visel A."/>
            <person name="Grigoriev I.V."/>
        </authorList>
    </citation>
    <scope>NUCLEOTIDE SEQUENCE [LARGE SCALE GENOMIC DNA]</scope>
    <source>
        <strain evidence="10 11">CBS 129021</strain>
    </source>
</reference>
<keyword evidence="10" id="KW-0762">Sugar transport</keyword>
<feature type="transmembrane region" description="Helical" evidence="8">
    <location>
        <begin position="110"/>
        <end position="129"/>
    </location>
</feature>
<name>A0A1Y2DPE3_9PEZI</name>
<comment type="similarity">
    <text evidence="2 7">Belongs to the major facilitator superfamily. Sugar transporter (TC 2.A.1.1) family.</text>
</comment>
<evidence type="ECO:0000256" key="1">
    <source>
        <dbReference type="ARBA" id="ARBA00004141"/>
    </source>
</evidence>
<comment type="subcellular location">
    <subcellularLocation>
        <location evidence="1">Membrane</location>
        <topology evidence="1">Multi-pass membrane protein</topology>
    </subcellularLocation>
</comment>
<dbReference type="EMBL" id="MCFJ01000011">
    <property type="protein sequence ID" value="ORY61024.1"/>
    <property type="molecule type" value="Genomic_DNA"/>
</dbReference>
<dbReference type="InterPro" id="IPR005829">
    <property type="entry name" value="Sugar_transporter_CS"/>
</dbReference>
<evidence type="ECO:0000313" key="11">
    <source>
        <dbReference type="Proteomes" id="UP000193689"/>
    </source>
</evidence>
<evidence type="ECO:0000313" key="10">
    <source>
        <dbReference type="EMBL" id="ORY61024.1"/>
    </source>
</evidence>
<sequence length="521" mass="57702">MGLLKPKKKDVESEVLGGLSAALPTTEEPWYRTKHLIRLNAIIFILLLSSASGGFDSAMMNGLQTLEQWREYFDNPTGSILGVMSAMYSVGNALGLLPAAWISDRYGRKLSLYIGLGILILGAAIQGAAQNMAMFTIARLILGTGVGLVGTPSPMLITELAYPTHRAKVTSMYNTFYYLGAILAAWSTYGTFVIPNTWSWRIPSIVQGALPLIQIALIFLVPESPRWLVAHGKVEEARQIFVRHHAGGDEASALVEYEMFEIEANIRLEASVMSQTSYMDLIKTAPNRRRTLIAVLVGFGAQWNGVQVVSYYLSLVLNTIGITDTPSQALINGLLQVFNWAAAIFAGALMVDRLGRRSLFLISTAGMTVSYVVWTALTSVFTSSLNHQIGNAVVAFIFIYYLFYDMCYTPLLVAYPAEIFPYTLRGRGLSATYAATYSGLIIGQFVNPIAMDAIGWKYYIVFCVLNAMWFVSAWFLFPETKGRTLEQIAEVFDGQPHAIDNIIEEKKREKDETHVEHVQDL</sequence>
<dbReference type="InterPro" id="IPR020846">
    <property type="entry name" value="MFS_dom"/>
</dbReference>
<feature type="transmembrane region" description="Helical" evidence="8">
    <location>
        <begin position="358"/>
        <end position="377"/>
    </location>
</feature>
<feature type="transmembrane region" description="Helical" evidence="8">
    <location>
        <begin position="427"/>
        <end position="446"/>
    </location>
</feature>
<evidence type="ECO:0000256" key="5">
    <source>
        <dbReference type="ARBA" id="ARBA00022989"/>
    </source>
</evidence>
<dbReference type="Gene3D" id="1.20.1250.20">
    <property type="entry name" value="MFS general substrate transporter like domains"/>
    <property type="match status" value="1"/>
</dbReference>
<dbReference type="GO" id="GO:0016020">
    <property type="term" value="C:membrane"/>
    <property type="evidence" value="ECO:0007669"/>
    <property type="project" value="UniProtKB-SubCell"/>
</dbReference>
<dbReference type="InterPro" id="IPR003663">
    <property type="entry name" value="Sugar/inositol_transpt"/>
</dbReference>
<dbReference type="PROSITE" id="PS50850">
    <property type="entry name" value="MFS"/>
    <property type="match status" value="1"/>
</dbReference>
<accession>A0A1Y2DPE3</accession>
<feature type="transmembrane region" description="Helical" evidence="8">
    <location>
        <begin position="176"/>
        <end position="194"/>
    </location>
</feature>
<protein>
    <submittedName>
        <fullName evidence="10">Glucose transporter</fullName>
    </submittedName>
</protein>
<feature type="transmembrane region" description="Helical" evidence="8">
    <location>
        <begin position="80"/>
        <end position="103"/>
    </location>
</feature>
<feature type="transmembrane region" description="Helical" evidence="8">
    <location>
        <begin position="135"/>
        <end position="156"/>
    </location>
</feature>
<dbReference type="Proteomes" id="UP000193689">
    <property type="component" value="Unassembled WGS sequence"/>
</dbReference>
<evidence type="ECO:0000256" key="2">
    <source>
        <dbReference type="ARBA" id="ARBA00010992"/>
    </source>
</evidence>
<gene>
    <name evidence="10" type="ORF">BCR38DRAFT_374810</name>
</gene>
<keyword evidence="6 8" id="KW-0472">Membrane</keyword>
<dbReference type="InterPro" id="IPR050360">
    <property type="entry name" value="MFS_Sugar_Transporters"/>
</dbReference>
<dbReference type="PROSITE" id="PS00216">
    <property type="entry name" value="SUGAR_TRANSPORT_1"/>
    <property type="match status" value="2"/>
</dbReference>
<feature type="transmembrane region" description="Helical" evidence="8">
    <location>
        <begin position="389"/>
        <end position="415"/>
    </location>
</feature>
<dbReference type="PANTHER" id="PTHR48022:SF3">
    <property type="entry name" value="HEXOSE TRANSPORTER PROTEIN (AFU_ORTHOLOGUE AFUA_8G04480)-RELATED"/>
    <property type="match status" value="1"/>
</dbReference>
<evidence type="ECO:0000259" key="9">
    <source>
        <dbReference type="PROSITE" id="PS50850"/>
    </source>
</evidence>
<evidence type="ECO:0000256" key="7">
    <source>
        <dbReference type="RuleBase" id="RU003346"/>
    </source>
</evidence>
<dbReference type="Pfam" id="PF00083">
    <property type="entry name" value="Sugar_tr"/>
    <property type="match status" value="1"/>
</dbReference>
<evidence type="ECO:0000256" key="8">
    <source>
        <dbReference type="SAM" id="Phobius"/>
    </source>
</evidence>
<evidence type="ECO:0000256" key="4">
    <source>
        <dbReference type="ARBA" id="ARBA00022692"/>
    </source>
</evidence>
<dbReference type="PANTHER" id="PTHR48022">
    <property type="entry name" value="PLASTIDIC GLUCOSE TRANSPORTER 4"/>
    <property type="match status" value="1"/>
</dbReference>
<dbReference type="SUPFAM" id="SSF103473">
    <property type="entry name" value="MFS general substrate transporter"/>
    <property type="match status" value="1"/>
</dbReference>
<organism evidence="10 11">
    <name type="scientific">Pseudomassariella vexata</name>
    <dbReference type="NCBI Taxonomy" id="1141098"/>
    <lineage>
        <taxon>Eukaryota</taxon>
        <taxon>Fungi</taxon>
        <taxon>Dikarya</taxon>
        <taxon>Ascomycota</taxon>
        <taxon>Pezizomycotina</taxon>
        <taxon>Sordariomycetes</taxon>
        <taxon>Xylariomycetidae</taxon>
        <taxon>Amphisphaeriales</taxon>
        <taxon>Pseudomassariaceae</taxon>
        <taxon>Pseudomassariella</taxon>
    </lineage>
</organism>
<feature type="transmembrane region" description="Helical" evidence="8">
    <location>
        <begin position="39"/>
        <end position="60"/>
    </location>
</feature>
<dbReference type="RefSeq" id="XP_040713251.1">
    <property type="nucleotide sequence ID" value="XM_040857327.1"/>
</dbReference>
<dbReference type="FunFam" id="1.20.1250.20:FF:000117">
    <property type="entry name" value="MFS hexose transporter"/>
    <property type="match status" value="1"/>
</dbReference>
<dbReference type="AlphaFoldDB" id="A0A1Y2DPE3"/>
<dbReference type="PRINTS" id="PR00171">
    <property type="entry name" value="SUGRTRNSPORT"/>
</dbReference>
<dbReference type="OrthoDB" id="6133115at2759"/>